<dbReference type="Pfam" id="PF01717">
    <property type="entry name" value="Meth_synt_2"/>
    <property type="match status" value="1"/>
</dbReference>
<evidence type="ECO:0000256" key="7">
    <source>
        <dbReference type="ARBA" id="ARBA00022679"/>
    </source>
</evidence>
<evidence type="ECO:0000313" key="17">
    <source>
        <dbReference type="EMBL" id="PSL43255.1"/>
    </source>
</evidence>
<feature type="binding site" evidence="12">
    <location>
        <begin position="406"/>
        <end position="408"/>
    </location>
    <ligand>
        <name>L-homocysteine</name>
        <dbReference type="ChEBI" id="CHEBI:58199"/>
    </ligand>
</feature>
<keyword evidence="8 13" id="KW-0479">Metal-binding</keyword>
<dbReference type="InterPro" id="IPR013215">
    <property type="entry name" value="Cbl-indep_Met_Synth_N"/>
</dbReference>
<dbReference type="InterPro" id="IPR006276">
    <property type="entry name" value="Cobalamin-indep_Met_synthase"/>
</dbReference>
<dbReference type="RefSeq" id="WP_106589395.1">
    <property type="nucleotide sequence ID" value="NZ_PYAV01000011.1"/>
</dbReference>
<comment type="cofactor">
    <cofactor evidence="13">
        <name>Zn(2+)</name>
        <dbReference type="ChEBI" id="CHEBI:29105"/>
    </cofactor>
    <text evidence="13">Binds 2 Zn(2+) ions per subunit.</text>
</comment>
<evidence type="ECO:0000256" key="9">
    <source>
        <dbReference type="ARBA" id="ARBA00022737"/>
    </source>
</evidence>
<evidence type="ECO:0000256" key="13">
    <source>
        <dbReference type="PIRSR" id="PIRSR000382-2"/>
    </source>
</evidence>
<comment type="caution">
    <text evidence="17">The sequence shown here is derived from an EMBL/GenBank/DDBJ whole genome shotgun (WGS) entry which is preliminary data.</text>
</comment>
<dbReference type="UniPathway" id="UPA00051">
    <property type="reaction ID" value="UER00082"/>
</dbReference>
<dbReference type="EMBL" id="PYAV01000011">
    <property type="protein sequence ID" value="PSL43255.1"/>
    <property type="molecule type" value="Genomic_DNA"/>
</dbReference>
<dbReference type="PIRSF" id="PIRSF000382">
    <property type="entry name" value="MeTrfase_B12_ind"/>
    <property type="match status" value="1"/>
</dbReference>
<comment type="pathway">
    <text evidence="2">Amino-acid biosynthesis; L-methionine biosynthesis via de novo pathway; L-methionine from L-homocysteine (MetE route): step 1/1.</text>
</comment>
<dbReference type="GO" id="GO:0008270">
    <property type="term" value="F:zinc ion binding"/>
    <property type="evidence" value="ECO:0007669"/>
    <property type="project" value="InterPro"/>
</dbReference>
<evidence type="ECO:0000259" key="16">
    <source>
        <dbReference type="Pfam" id="PF08267"/>
    </source>
</evidence>
<keyword evidence="10 13" id="KW-0862">Zinc</keyword>
<evidence type="ECO:0000256" key="2">
    <source>
        <dbReference type="ARBA" id="ARBA00004681"/>
    </source>
</evidence>
<sequence>MNKATTIGYLQLDGKRAWKRALESFWQEKTSEEALHQTLKTLRLHRLHKQESYGIDHVPVNDFTYYDRMLDTAWMFNLIPARHRTNDTPDVTEYFAMARGTVDAGACAMKKWFNTNYHYIVPEYENQPLKLVRNLPLEAYAEAEAAGITDAKPVLIGPYTFVKLSSGFNSLGEGLEAVLPLYTQVLAELNARGVNWVQLEEPYAVTDEAEADAESLAHVYETLSEVAPNIMLQTYFEAPAVYETLTQLPVAGLGLDVTKPRTQKLLKTQGFPADKVLAAGVIPGDRIWKQAPAQVETLLRFVEETAHPKALWVQPTTSLLHVPETKTHETRLSQTLYDQLAFADEKLAEVKTAASRTAPAETTHPAPVNEHAAVFAGVDTHRGTNADKRRVAQQSFQLPLLPTTTIGSLPQTTDVRKLRRDYKQGELSAAAYEEALEARTAGWIETQEALGLDVLVHGEFERNDMVEYFGERLEGYAFTDFGWVQSYGSRGVKPPIVHDTVHRPEAMTVKAAVHAQSLTEKPLKGMLTGPVTMVNWSFLPEDQPKSVTAAEVAEALAEEVRDLEAAGITMIQIDEPAFKEGYPLRAADQAAYEDWAVRTFQRTHRDVADSTQVHTHMCYSQFEEILEAVGAMDADVISIEASRSRGKILEAFADGQFVNDIGLGVYDIHSPRTPAVAEMEAMIERCLDLFPAERFWVNPDCGLKTRSEAEAKASLEAMVEAARNVRERVEAKV</sequence>
<feature type="binding site" evidence="12">
    <location>
        <begin position="406"/>
        <end position="408"/>
    </location>
    <ligand>
        <name>L-methionine</name>
        <dbReference type="ChEBI" id="CHEBI:57844"/>
    </ligand>
</feature>
<dbReference type="PANTHER" id="PTHR30519">
    <property type="entry name" value="5-METHYLTETRAHYDROPTEROYLTRIGLUTAMATE--HOMOCYSTEINE METHYLTRANSFERASE"/>
    <property type="match status" value="1"/>
</dbReference>
<evidence type="ECO:0000313" key="18">
    <source>
        <dbReference type="Proteomes" id="UP000242310"/>
    </source>
</evidence>
<dbReference type="InterPro" id="IPR002629">
    <property type="entry name" value="Met_Synth_C/arc"/>
</dbReference>
<comment type="function">
    <text evidence="1">Catalyzes the transfer of a methyl group from 5-methyltetrahydrofolate to homocysteine resulting in methionine formation.</text>
</comment>
<feature type="domain" description="Cobalamin-independent methionine synthase MetE C-terminal/archaeal" evidence="15">
    <location>
        <begin position="401"/>
        <end position="723"/>
    </location>
</feature>
<dbReference type="InterPro" id="IPR038071">
    <property type="entry name" value="UROD/MetE-like_sf"/>
</dbReference>
<accession>A0A2P8HAJ7</accession>
<keyword evidence="5" id="KW-0489">Methyltransferase</keyword>
<evidence type="ECO:0000256" key="6">
    <source>
        <dbReference type="ARBA" id="ARBA00022605"/>
    </source>
</evidence>
<dbReference type="Pfam" id="PF08267">
    <property type="entry name" value="Meth_synt_1"/>
    <property type="match status" value="1"/>
</dbReference>
<protein>
    <recommendedName>
        <fullName evidence="4">5-methyltetrahydropteroyltriglutamate--homocysteine S-methyltransferase</fullName>
        <ecNumber evidence="4">2.1.1.14</ecNumber>
    </recommendedName>
</protein>
<feature type="binding site" evidence="12">
    <location>
        <position position="574"/>
    </location>
    <ligand>
        <name>L-methionine</name>
        <dbReference type="ChEBI" id="CHEBI:57844"/>
    </ligand>
</feature>
<keyword evidence="11" id="KW-0486">Methionine biosynthesis</keyword>
<keyword evidence="18" id="KW-1185">Reference proteome</keyword>
<feature type="binding site" evidence="12">
    <location>
        <position position="116"/>
    </location>
    <ligand>
        <name>5-methyltetrahydropteroyltri-L-glutamate</name>
        <dbReference type="ChEBI" id="CHEBI:58207"/>
    </ligand>
</feature>
<dbReference type="GO" id="GO:0003871">
    <property type="term" value="F:5-methyltetrahydropteroyltriglutamate-homocysteine S-methyltransferase activity"/>
    <property type="evidence" value="ECO:0007669"/>
    <property type="project" value="UniProtKB-EC"/>
</dbReference>
<reference evidence="17 18" key="1">
    <citation type="submission" date="2018-03" db="EMBL/GenBank/DDBJ databases">
        <title>Genomic Encyclopedia of Type Strains, Phase III (KMG-III): the genomes of soil and plant-associated and newly described type strains.</title>
        <authorList>
            <person name="Whitman W."/>
        </authorList>
    </citation>
    <scope>NUCLEOTIDE SEQUENCE [LARGE SCALE GENOMIC DNA]</scope>
    <source>
        <strain evidence="17 18">CGMCC 1.07653</strain>
    </source>
</reference>
<evidence type="ECO:0000256" key="3">
    <source>
        <dbReference type="ARBA" id="ARBA00009553"/>
    </source>
</evidence>
<dbReference type="GO" id="GO:0032259">
    <property type="term" value="P:methylation"/>
    <property type="evidence" value="ECO:0007669"/>
    <property type="project" value="UniProtKB-KW"/>
</dbReference>
<evidence type="ECO:0000256" key="4">
    <source>
        <dbReference type="ARBA" id="ARBA00012034"/>
    </source>
</evidence>
<evidence type="ECO:0000256" key="5">
    <source>
        <dbReference type="ARBA" id="ARBA00022603"/>
    </source>
</evidence>
<gene>
    <name evidence="17" type="ORF">B0H94_11180</name>
</gene>
<dbReference type="Proteomes" id="UP000242310">
    <property type="component" value="Unassembled WGS sequence"/>
</dbReference>
<comment type="similarity">
    <text evidence="3">Belongs to the vitamin-B12 independent methionine synthase family.</text>
</comment>
<dbReference type="AlphaFoldDB" id="A0A2P8HAJ7"/>
<dbReference type="EC" id="2.1.1.14" evidence="4"/>
<dbReference type="CDD" id="cd03311">
    <property type="entry name" value="CIMS_C_terminal_like"/>
    <property type="match status" value="1"/>
</dbReference>
<evidence type="ECO:0000256" key="10">
    <source>
        <dbReference type="ARBA" id="ARBA00022833"/>
    </source>
</evidence>
<keyword evidence="6" id="KW-0028">Amino-acid biosynthesis</keyword>
<evidence type="ECO:0000256" key="1">
    <source>
        <dbReference type="ARBA" id="ARBA00002777"/>
    </source>
</evidence>
<dbReference type="Gene3D" id="3.20.20.210">
    <property type="match status" value="2"/>
</dbReference>
<proteinExistence type="inferred from homology"/>
<evidence type="ECO:0000259" key="15">
    <source>
        <dbReference type="Pfam" id="PF01717"/>
    </source>
</evidence>
<evidence type="ECO:0000256" key="14">
    <source>
        <dbReference type="PIRSR" id="PIRSR000382-3"/>
    </source>
</evidence>
<feature type="binding site" evidence="12">
    <location>
        <position position="536"/>
    </location>
    <ligand>
        <name>5-methyltetrahydropteroyltri-L-glutamate</name>
        <dbReference type="ChEBI" id="CHEBI:58207"/>
    </ligand>
</feature>
<evidence type="ECO:0000256" key="11">
    <source>
        <dbReference type="ARBA" id="ARBA00023167"/>
    </source>
</evidence>
<feature type="binding site" evidence="13">
    <location>
        <position position="640"/>
    </location>
    <ligand>
        <name>Zn(2+)</name>
        <dbReference type="ChEBI" id="CHEBI:29105"/>
        <label>1</label>
        <note>catalytic</note>
    </ligand>
</feature>
<feature type="binding site" evidence="13">
    <location>
        <position position="616"/>
    </location>
    <ligand>
        <name>Zn(2+)</name>
        <dbReference type="ChEBI" id="CHEBI:29105"/>
        <label>1</label>
        <note>catalytic</note>
    </ligand>
</feature>
<dbReference type="NCBIfam" id="NF003556">
    <property type="entry name" value="PRK05222.1"/>
    <property type="match status" value="1"/>
</dbReference>
<feature type="binding site" evidence="12">
    <location>
        <position position="459"/>
    </location>
    <ligand>
        <name>L-methionine</name>
        <dbReference type="ChEBI" id="CHEBI:57844"/>
    </ligand>
</feature>
<keyword evidence="9" id="KW-0677">Repeat</keyword>
<feature type="binding site" evidence="12">
    <location>
        <position position="574"/>
    </location>
    <ligand>
        <name>L-homocysteine</name>
        <dbReference type="ChEBI" id="CHEBI:58199"/>
    </ligand>
</feature>
<dbReference type="GO" id="GO:0009086">
    <property type="term" value="P:methionine biosynthetic process"/>
    <property type="evidence" value="ECO:0007669"/>
    <property type="project" value="UniProtKB-KW"/>
</dbReference>
<dbReference type="SUPFAM" id="SSF51726">
    <property type="entry name" value="UROD/MetE-like"/>
    <property type="match status" value="2"/>
</dbReference>
<feature type="binding site" evidence="13">
    <location>
        <position position="618"/>
    </location>
    <ligand>
        <name>Zn(2+)</name>
        <dbReference type="ChEBI" id="CHEBI:29105"/>
        <label>1</label>
        <note>catalytic</note>
    </ligand>
</feature>
<evidence type="ECO:0000256" key="8">
    <source>
        <dbReference type="ARBA" id="ARBA00022723"/>
    </source>
</evidence>
<dbReference type="OrthoDB" id="244285at2"/>
<feature type="binding site" evidence="12">
    <location>
        <position position="19"/>
    </location>
    <ligand>
        <name>5-methyltetrahydropteroyltri-L-glutamate</name>
        <dbReference type="ChEBI" id="CHEBI:58207"/>
    </ligand>
</feature>
<feature type="domain" description="Cobalamin-independent methionine synthase MetE N-terminal" evidence="16">
    <location>
        <begin position="4"/>
        <end position="304"/>
    </location>
</feature>
<organism evidence="17 18">
    <name type="scientific">Salsuginibacillus halophilus</name>
    <dbReference type="NCBI Taxonomy" id="517424"/>
    <lineage>
        <taxon>Bacteria</taxon>
        <taxon>Bacillati</taxon>
        <taxon>Bacillota</taxon>
        <taxon>Bacilli</taxon>
        <taxon>Bacillales</taxon>
        <taxon>Bacillaceae</taxon>
        <taxon>Salsuginibacillus</taxon>
    </lineage>
</organism>
<feature type="binding site" evidence="13">
    <location>
        <position position="701"/>
    </location>
    <ligand>
        <name>Zn(2+)</name>
        <dbReference type="ChEBI" id="CHEBI:29105"/>
        <label>1</label>
        <note>catalytic</note>
    </ligand>
</feature>
<evidence type="ECO:0000256" key="12">
    <source>
        <dbReference type="PIRSR" id="PIRSR000382-1"/>
    </source>
</evidence>
<name>A0A2P8HAJ7_9BACI</name>
<feature type="active site" description="Proton donor" evidence="14">
    <location>
        <position position="669"/>
    </location>
</feature>
<keyword evidence="7" id="KW-0808">Transferase</keyword>